<dbReference type="PANTHER" id="PTHR37418:SF2">
    <property type="entry name" value="3-KETO-5-AMINOHEXANOATE CLEAVAGE ENZYME"/>
    <property type="match status" value="1"/>
</dbReference>
<evidence type="ECO:0000256" key="2">
    <source>
        <dbReference type="ARBA" id="ARBA00022679"/>
    </source>
</evidence>
<keyword evidence="2" id="KW-0808">Transferase</keyword>
<dbReference type="PANTHER" id="PTHR37418">
    <property type="entry name" value="3-KETO-5-AMINOHEXANOATE CLEAVAGE ENZYME-RELATED"/>
    <property type="match status" value="1"/>
</dbReference>
<dbReference type="AlphaFoldDB" id="A0A927C4V9"/>
<gene>
    <name evidence="5" type="ORF">IB286_13640</name>
</gene>
<evidence type="ECO:0000256" key="1">
    <source>
        <dbReference type="ARBA" id="ARBA00001947"/>
    </source>
</evidence>
<evidence type="ECO:0000313" key="6">
    <source>
        <dbReference type="Proteomes" id="UP000610558"/>
    </source>
</evidence>
<dbReference type="Gene3D" id="3.20.20.70">
    <property type="entry name" value="Aldolase class I"/>
    <property type="match status" value="1"/>
</dbReference>
<evidence type="ECO:0000256" key="4">
    <source>
        <dbReference type="ARBA" id="ARBA00022833"/>
    </source>
</evidence>
<dbReference type="Proteomes" id="UP000610558">
    <property type="component" value="Unassembled WGS sequence"/>
</dbReference>
<keyword evidence="4" id="KW-0862">Zinc</keyword>
<sequence>MKNIPSLWEAAKQEMEGYSFLGDYVQPKWDVPEIIGISCAVSNRFGDDAKAGASKSSVEKYIDEASAVIEEGAWSVHIDFTWVTDEKGRRLDQIPPTEAYPMVLEPLRKRYGYSFMADLNVLNGATFEECMSPVKAGLAETAPCAPGHPEVFVTNAVKTLFEYGVLPQVAIHNSGEIELMKRRIIDKGLMKGPVLWGLLFGLPFDVGRTLLSGNTVMDMDDLVRQMLLLQHQIRKIDPNAQFIGCAAGRGTMYFTTLATMLGMHIRVGTEDTEFKYPNSDEKFTSNLEMFKRAKEIAEMHGRRPATANEMRRMFGMPER</sequence>
<evidence type="ECO:0000313" key="5">
    <source>
        <dbReference type="EMBL" id="MBD2860047.1"/>
    </source>
</evidence>
<name>A0A927C4V9_9GAMM</name>
<evidence type="ECO:0000256" key="3">
    <source>
        <dbReference type="ARBA" id="ARBA00022723"/>
    </source>
</evidence>
<accession>A0A927C4V9</accession>
<keyword evidence="3" id="KW-0479">Metal-binding</keyword>
<dbReference type="InterPro" id="IPR008567">
    <property type="entry name" value="BKACE"/>
</dbReference>
<reference evidence="5" key="1">
    <citation type="submission" date="2020-09" db="EMBL/GenBank/DDBJ databases">
        <authorList>
            <person name="Yoon J.-W."/>
        </authorList>
    </citation>
    <scope>NUCLEOTIDE SEQUENCE</scope>
    <source>
        <strain evidence="5">KMU-158</strain>
    </source>
</reference>
<dbReference type="GO" id="GO:0046872">
    <property type="term" value="F:metal ion binding"/>
    <property type="evidence" value="ECO:0007669"/>
    <property type="project" value="UniProtKB-KW"/>
</dbReference>
<protein>
    <submittedName>
        <fullName evidence="5">3-keto-5-aminohexanoate cleavage protein</fullName>
    </submittedName>
</protein>
<dbReference type="GO" id="GO:0043720">
    <property type="term" value="F:3-keto-5-aminohexanoate cleavage activity"/>
    <property type="evidence" value="ECO:0007669"/>
    <property type="project" value="InterPro"/>
</dbReference>
<organism evidence="5 6">
    <name type="scientific">Spongiibacter pelagi</name>
    <dbReference type="NCBI Taxonomy" id="2760804"/>
    <lineage>
        <taxon>Bacteria</taxon>
        <taxon>Pseudomonadati</taxon>
        <taxon>Pseudomonadota</taxon>
        <taxon>Gammaproteobacteria</taxon>
        <taxon>Cellvibrionales</taxon>
        <taxon>Spongiibacteraceae</taxon>
        <taxon>Spongiibacter</taxon>
    </lineage>
</organism>
<dbReference type="EMBL" id="JACXLD010000010">
    <property type="protein sequence ID" value="MBD2860047.1"/>
    <property type="molecule type" value="Genomic_DNA"/>
</dbReference>
<dbReference type="Pfam" id="PF05853">
    <property type="entry name" value="BKACE"/>
    <property type="match status" value="1"/>
</dbReference>
<proteinExistence type="predicted"/>
<dbReference type="InterPro" id="IPR013785">
    <property type="entry name" value="Aldolase_TIM"/>
</dbReference>
<comment type="cofactor">
    <cofactor evidence="1">
        <name>Zn(2+)</name>
        <dbReference type="ChEBI" id="CHEBI:29105"/>
    </cofactor>
</comment>
<keyword evidence="6" id="KW-1185">Reference proteome</keyword>
<comment type="caution">
    <text evidence="5">The sequence shown here is derived from an EMBL/GenBank/DDBJ whole genome shotgun (WGS) entry which is preliminary data.</text>
</comment>